<evidence type="ECO:0000313" key="3">
    <source>
        <dbReference type="EMBL" id="KEO98781.1"/>
    </source>
</evidence>
<sequence length="1021" mass="111759">MGERPGPAVYSIAAHRGFADALVAGLVPRYREPDVGLARLTLLVPSSRAARTISEAFIRHAGQSGEAGLLMPRMVTVGDLDLDEALGALLDPLGAADIPPAVEPGRRWLELAALIDEERAAMSESPLPGVARLRLAQDMARTMDRLLVEAKEPEDLLGEPVRDLLGDLAVHWQASLRLFARVQARWRIRLDELGAVDAATRRNLLFERAARRWRDEPPATPIVAAGVTSASPALARMLRTIADLPNGAVVLPDLDLAMDEAAWEELGRAGAAPEPGGEVFAHGDALTHPQYHLKLLLERMGIARAEVRPWHRRGMAAAEPERSRAISSLFLPPRASRAWIGLAPEQRRLSGVRLMTLATSEEEAQAVALLVREALEEPERRIAVVAADRALARRVVQHLARWKIAADDSAGRPLALTAAGRMFGLLAVLMSEGPAPLALIAAFAHPLVRADTPEMRAAWLGSLRRFDHRLRGKSPSPKLAALGSLAHRADEGEWWDEAARLVAPLFEPLESGDEARPLADMLDRLAEVAESLCGLRVWANEDGRALADMVEQLRLDARACGTFLPPRDMAKVVRDCMDEIAVRPPYGGHPRISIYGLLEARMARADLVICAGLNEGTWPQPPAPDPLLAPGVLRALGVPGAEFRIGLAAHDLAGAMGAPQVVLSRAQRDSEGPTLPSRFWLRAEALLGEKLAERHRETRIPALLSRFDRAPEPVPPAARPEPRPTPEQRKVAISATSLDRLLGDPYQFYAKEILRLSRLDALSADPFDDPALRGTLVHAILEAWHGEHAARPDLPLVPFAKARLEREAVHPLFRGLWQPRILEALAWFEQRIAQDSAEGREIVAWEAKGSMNLSGVEVRGRVDRIDRMPDGTLAIIDYKTGTPPSAKQVEKGFALQMGVLGLIARDGEFTIGDRLIHGEASRFEYWSLGRDSGRGKDGTPAFGYVVQPMKTEGKRSGLLPENFLPHHEDRLAEAIGSYIRGNEPFRARENPDYPGYDEFDQLMRLQEWIVTLGPGKTGDAA</sequence>
<dbReference type="RefSeq" id="WP_034901122.1">
    <property type="nucleotide sequence ID" value="NZ_CP017057.1"/>
</dbReference>
<reference evidence="3 4" key="1">
    <citation type="submission" date="2014-04" db="EMBL/GenBank/DDBJ databases">
        <title>A comprehensive comparison of genomes of Erythrobacter spp. Strains.</title>
        <authorList>
            <person name="Zheng Q."/>
        </authorList>
    </citation>
    <scope>NUCLEOTIDE SEQUENCE [LARGE SCALE GENOMIC DNA]</scope>
    <source>
        <strain evidence="3 4">DSM 8509</strain>
    </source>
</reference>
<protein>
    <submittedName>
        <fullName evidence="3">Helicase</fullName>
    </submittedName>
</protein>
<keyword evidence="4" id="KW-1185">Reference proteome</keyword>
<dbReference type="EMBL" id="JMIX01000003">
    <property type="protein sequence ID" value="KEO98781.1"/>
    <property type="molecule type" value="Genomic_DNA"/>
</dbReference>
<dbReference type="InterPro" id="IPR027417">
    <property type="entry name" value="P-loop_NTPase"/>
</dbReference>
<keyword evidence="3" id="KW-0378">Hydrolase</keyword>
<keyword evidence="3" id="KW-0067">ATP-binding</keyword>
<keyword evidence="3" id="KW-0547">Nucleotide-binding</keyword>
<dbReference type="Gene3D" id="3.90.320.10">
    <property type="match status" value="1"/>
</dbReference>
<dbReference type="KEGG" id="elq:Ga0102493_112729"/>
<dbReference type="AlphaFoldDB" id="A0A074MUT6"/>
<dbReference type="SUPFAM" id="SSF52980">
    <property type="entry name" value="Restriction endonuclease-like"/>
    <property type="match status" value="1"/>
</dbReference>
<gene>
    <name evidence="3" type="ORF">EH32_06650</name>
</gene>
<dbReference type="Proteomes" id="UP000027866">
    <property type="component" value="Unassembled WGS sequence"/>
</dbReference>
<dbReference type="InterPro" id="IPR011604">
    <property type="entry name" value="PDDEXK-like_dom_sf"/>
</dbReference>
<dbReference type="InterPro" id="IPR038726">
    <property type="entry name" value="PDDEXK_AddAB-type"/>
</dbReference>
<proteinExistence type="predicted"/>
<dbReference type="OrthoDB" id="9780606at2"/>
<dbReference type="GO" id="GO:0004386">
    <property type="term" value="F:helicase activity"/>
    <property type="evidence" value="ECO:0007669"/>
    <property type="project" value="UniProtKB-KW"/>
</dbReference>
<feature type="domain" description="PD-(D/E)XK endonuclease-like" evidence="2">
    <location>
        <begin position="733"/>
        <end position="930"/>
    </location>
</feature>
<name>A0A074MUT6_9SPHN</name>
<keyword evidence="3" id="KW-0347">Helicase</keyword>
<dbReference type="InterPro" id="IPR011335">
    <property type="entry name" value="Restrct_endonuc-II-like"/>
</dbReference>
<dbReference type="Pfam" id="PF12705">
    <property type="entry name" value="PDDEXK_1"/>
    <property type="match status" value="1"/>
</dbReference>
<feature type="region of interest" description="Disordered" evidence="1">
    <location>
        <begin position="702"/>
        <end position="728"/>
    </location>
</feature>
<dbReference type="SUPFAM" id="SSF52540">
    <property type="entry name" value="P-loop containing nucleoside triphosphate hydrolases"/>
    <property type="match status" value="1"/>
</dbReference>
<organism evidence="3 4">
    <name type="scientific">Erythrobacter litoralis</name>
    <dbReference type="NCBI Taxonomy" id="39960"/>
    <lineage>
        <taxon>Bacteria</taxon>
        <taxon>Pseudomonadati</taxon>
        <taxon>Pseudomonadota</taxon>
        <taxon>Alphaproteobacteria</taxon>
        <taxon>Sphingomonadales</taxon>
        <taxon>Erythrobacteraceae</taxon>
        <taxon>Erythrobacter/Porphyrobacter group</taxon>
        <taxon>Erythrobacter</taxon>
    </lineage>
</organism>
<evidence type="ECO:0000259" key="2">
    <source>
        <dbReference type="Pfam" id="PF12705"/>
    </source>
</evidence>
<comment type="caution">
    <text evidence="3">The sequence shown here is derived from an EMBL/GenBank/DDBJ whole genome shotgun (WGS) entry which is preliminary data.</text>
</comment>
<dbReference type="PATRIC" id="fig|39960.10.peg.1824"/>
<evidence type="ECO:0000256" key="1">
    <source>
        <dbReference type="SAM" id="MobiDB-lite"/>
    </source>
</evidence>
<evidence type="ECO:0000313" key="4">
    <source>
        <dbReference type="Proteomes" id="UP000027866"/>
    </source>
</evidence>
<accession>A0A074MUT6</accession>